<proteinExistence type="inferred from homology"/>
<dbReference type="GO" id="GO:0051607">
    <property type="term" value="P:defense response to virus"/>
    <property type="evidence" value="ECO:0007669"/>
    <property type="project" value="UniProtKB-KW"/>
</dbReference>
<sequence>MEKLFSHYSSNKKRELEVHLKNVAEGCKNIILNKRLDLSIISKDELTDIAFLIGAVHDFGKSTTFFQNYLVHGEENIFSHHGLISAILAYILLKKKYTRLMAMIGYMVVKRHHGNLESPVEDCGETFYHIKMQINDIKQNTYNHVKNIYDNNILKDTEYCFEELFSELEEFVVEVDDISELFREIVIEDKYKNEDKAIELFLVTNLLYSILIDTDKKDAASLNNDYFKGATEEYINVQKYINKKRKEQPKKYNPGLPINKARNSFFQDVTNHSQIKDTNFLYSLTAPTGIGKTFASFAFANKLRELSAYGKRIIYCLPYTSIIDQNFNEFEKIINFNLKEVYKKNPSKYLLKHHYLTPLELKKNIDLEKDSRISRDLEKYLDDRLLLESWESGNIVTTFVQLLESIIGNKNSYLKKFHNIVNSVVILDEVQNIPVEYYHVVGKVLKILGKNFNTHILLMTATQPEIIYGNDVVNLVNEKKYNEMNVFDRVNLKIIDKLNPYNIEDFLGYLELNFNSKTGLIVCNTISSALDIYKYVDELFTSKGYHVYSLTTNLTPIDRLEKIDEINMKIDKGEKIIVVSTQLIEAGVDLSFEEVFRDFAPLDSIIQVAGRCNRSGELPQKGKVNIIMLKNDKEEMYCNKVYDKVLLDICREVLSEKKSFIDMSKNYFSRIRESYLRQSDKLMNAICNLNYSKEKVDQDPISKFKIVKEQGGKDNIIICKNKDIENKIEELKEIYEEIKLSYNDRKKLNRLIAKKEILNKELALYKINVYTNQLKEYEKHYIIKKFRFIKYVSYEDQKKYLYDDNIGFLKEPKKKFESTMFA</sequence>
<dbReference type="InterPro" id="IPR006474">
    <property type="entry name" value="Helicase_Cas3_CRISPR-ass_core"/>
</dbReference>
<gene>
    <name evidence="14" type="ordered locus">Hore_15220</name>
</gene>
<dbReference type="Gene3D" id="3.40.50.300">
    <property type="entry name" value="P-loop containing nucleotide triphosphate hydrolases"/>
    <property type="match status" value="2"/>
</dbReference>
<dbReference type="SUPFAM" id="SSF52540">
    <property type="entry name" value="P-loop containing nucleoside triphosphate hydrolases"/>
    <property type="match status" value="1"/>
</dbReference>
<keyword evidence="3" id="KW-0540">Nuclease</keyword>
<dbReference type="GO" id="GO:0004518">
    <property type="term" value="F:nuclease activity"/>
    <property type="evidence" value="ECO:0007669"/>
    <property type="project" value="UniProtKB-KW"/>
</dbReference>
<organism evidence="14 15">
    <name type="scientific">Halothermothrix orenii (strain H 168 / OCM 544 / DSM 9562)</name>
    <dbReference type="NCBI Taxonomy" id="373903"/>
    <lineage>
        <taxon>Bacteria</taxon>
        <taxon>Bacillati</taxon>
        <taxon>Bacillota</taxon>
        <taxon>Clostridia</taxon>
        <taxon>Halanaerobiales</taxon>
        <taxon>Halothermotrichaceae</taxon>
        <taxon>Halothermothrix</taxon>
    </lineage>
</organism>
<dbReference type="PROSITE" id="PS51192">
    <property type="entry name" value="HELICASE_ATP_BIND_1"/>
    <property type="match status" value="1"/>
</dbReference>
<reference evidence="14 15" key="1">
    <citation type="journal article" date="2009" name="PLoS ONE">
        <title>Genome analysis of the anaerobic thermohalophilic bacterium Halothermothrix orenii.</title>
        <authorList>
            <person name="Mavromatis K."/>
            <person name="Ivanova N."/>
            <person name="Anderson I."/>
            <person name="Lykidis A."/>
            <person name="Hooper S.D."/>
            <person name="Sun H."/>
            <person name="Kunin V."/>
            <person name="Lapidus A."/>
            <person name="Hugenholtz P."/>
            <person name="Patel B."/>
            <person name="Kyrpides N.C."/>
        </authorList>
    </citation>
    <scope>NUCLEOTIDE SEQUENCE [LARGE SCALE GENOMIC DNA]</scope>
    <source>
        <strain evidence="15">H 168 / OCM 544 / DSM 9562</strain>
    </source>
</reference>
<keyword evidence="9" id="KW-0051">Antiviral defense</keyword>
<evidence type="ECO:0000256" key="2">
    <source>
        <dbReference type="ARBA" id="ARBA00009046"/>
    </source>
</evidence>
<protein>
    <submittedName>
        <fullName evidence="14">CRISPR-associated helicase Cas3</fullName>
    </submittedName>
</protein>
<dbReference type="InterPro" id="IPR001650">
    <property type="entry name" value="Helicase_C-like"/>
</dbReference>
<name>B8CYA2_HALOH</name>
<feature type="coiled-coil region" evidence="10">
    <location>
        <begin position="721"/>
        <end position="768"/>
    </location>
</feature>
<dbReference type="Pfam" id="PF00270">
    <property type="entry name" value="DEAD"/>
    <property type="match status" value="1"/>
</dbReference>
<evidence type="ECO:0000259" key="12">
    <source>
        <dbReference type="PROSITE" id="PS51194"/>
    </source>
</evidence>
<evidence type="ECO:0000313" key="14">
    <source>
        <dbReference type="EMBL" id="ACL70271.1"/>
    </source>
</evidence>
<evidence type="ECO:0000256" key="8">
    <source>
        <dbReference type="ARBA" id="ARBA00022840"/>
    </source>
</evidence>
<dbReference type="GO" id="GO:0004386">
    <property type="term" value="F:helicase activity"/>
    <property type="evidence" value="ECO:0007669"/>
    <property type="project" value="UniProtKB-KW"/>
</dbReference>
<evidence type="ECO:0000256" key="4">
    <source>
        <dbReference type="ARBA" id="ARBA00022723"/>
    </source>
</evidence>
<dbReference type="InterPro" id="IPR038257">
    <property type="entry name" value="CRISPR-assoc_Cas3_HD_sf"/>
</dbReference>
<dbReference type="CDD" id="cd17930">
    <property type="entry name" value="DEXHc_cas3"/>
    <property type="match status" value="1"/>
</dbReference>
<dbReference type="SMART" id="SM00490">
    <property type="entry name" value="HELICc"/>
    <property type="match status" value="1"/>
</dbReference>
<dbReference type="PROSITE" id="PS51643">
    <property type="entry name" value="HD_CAS3"/>
    <property type="match status" value="1"/>
</dbReference>
<evidence type="ECO:0000256" key="10">
    <source>
        <dbReference type="SAM" id="Coils"/>
    </source>
</evidence>
<dbReference type="InterPro" id="IPR027417">
    <property type="entry name" value="P-loop_NTPase"/>
</dbReference>
<evidence type="ECO:0000256" key="3">
    <source>
        <dbReference type="ARBA" id="ARBA00022722"/>
    </source>
</evidence>
<dbReference type="GO" id="GO:0046872">
    <property type="term" value="F:metal ion binding"/>
    <property type="evidence" value="ECO:0007669"/>
    <property type="project" value="UniProtKB-KW"/>
</dbReference>
<comment type="similarity">
    <text evidence="1">In the N-terminal section; belongs to the CRISPR-associated nuclease Cas3-HD family.</text>
</comment>
<dbReference type="RefSeq" id="WP_012636454.1">
    <property type="nucleotide sequence ID" value="NC_011899.1"/>
</dbReference>
<evidence type="ECO:0000256" key="5">
    <source>
        <dbReference type="ARBA" id="ARBA00022741"/>
    </source>
</evidence>
<dbReference type="Pfam" id="PF22590">
    <property type="entry name" value="Cas3-like_C_2"/>
    <property type="match status" value="1"/>
</dbReference>
<evidence type="ECO:0000256" key="9">
    <source>
        <dbReference type="ARBA" id="ARBA00023118"/>
    </source>
</evidence>
<dbReference type="InterPro" id="IPR006483">
    <property type="entry name" value="CRISPR-assoc_Cas3_HD"/>
</dbReference>
<keyword evidence="6" id="KW-0378">Hydrolase</keyword>
<dbReference type="GO" id="GO:0005524">
    <property type="term" value="F:ATP binding"/>
    <property type="evidence" value="ECO:0007669"/>
    <property type="project" value="UniProtKB-KW"/>
</dbReference>
<evidence type="ECO:0000256" key="1">
    <source>
        <dbReference type="ARBA" id="ARBA00006847"/>
    </source>
</evidence>
<keyword evidence="10" id="KW-0175">Coiled coil</keyword>
<dbReference type="NCBIfam" id="TIGR01587">
    <property type="entry name" value="cas3_core"/>
    <property type="match status" value="1"/>
</dbReference>
<dbReference type="NCBIfam" id="TIGR01596">
    <property type="entry name" value="cas3_HD"/>
    <property type="match status" value="1"/>
</dbReference>
<dbReference type="Gene3D" id="1.10.3210.30">
    <property type="match status" value="1"/>
</dbReference>
<dbReference type="KEGG" id="hor:Hore_15220"/>
<dbReference type="SMART" id="SM00487">
    <property type="entry name" value="DEXDc"/>
    <property type="match status" value="1"/>
</dbReference>
<dbReference type="eggNOG" id="COG1203">
    <property type="taxonomic scope" value="Bacteria"/>
</dbReference>
<accession>B8CYA2</accession>
<keyword evidence="5" id="KW-0547">Nucleotide-binding</keyword>
<dbReference type="CDD" id="cd09641">
    <property type="entry name" value="Cas3''_I"/>
    <property type="match status" value="1"/>
</dbReference>
<evidence type="ECO:0000259" key="13">
    <source>
        <dbReference type="PROSITE" id="PS51643"/>
    </source>
</evidence>
<dbReference type="EMBL" id="CP001098">
    <property type="protein sequence ID" value="ACL70271.1"/>
    <property type="molecule type" value="Genomic_DNA"/>
</dbReference>
<feature type="domain" description="Helicase C-terminal" evidence="12">
    <location>
        <begin position="502"/>
        <end position="669"/>
    </location>
</feature>
<evidence type="ECO:0000313" key="15">
    <source>
        <dbReference type="Proteomes" id="UP000000719"/>
    </source>
</evidence>
<feature type="domain" description="HD Cas3-type" evidence="13">
    <location>
        <begin position="9"/>
        <end position="217"/>
    </location>
</feature>
<feature type="domain" description="Helicase ATP-binding" evidence="11">
    <location>
        <begin position="284"/>
        <end position="481"/>
    </location>
</feature>
<dbReference type="GO" id="GO:0016787">
    <property type="term" value="F:hydrolase activity"/>
    <property type="evidence" value="ECO:0007669"/>
    <property type="project" value="UniProtKB-KW"/>
</dbReference>
<evidence type="ECO:0000256" key="6">
    <source>
        <dbReference type="ARBA" id="ARBA00022801"/>
    </source>
</evidence>
<keyword evidence="4" id="KW-0479">Metal-binding</keyword>
<dbReference type="GO" id="GO:0003676">
    <property type="term" value="F:nucleic acid binding"/>
    <property type="evidence" value="ECO:0007669"/>
    <property type="project" value="InterPro"/>
</dbReference>
<comment type="similarity">
    <text evidence="2">In the central section; belongs to the CRISPR-associated helicase Cas3 family.</text>
</comment>
<keyword evidence="7" id="KW-0347">Helicase</keyword>
<dbReference type="Proteomes" id="UP000000719">
    <property type="component" value="Chromosome"/>
</dbReference>
<dbReference type="STRING" id="373903.Hore_15220"/>
<dbReference type="InterPro" id="IPR011545">
    <property type="entry name" value="DEAD/DEAH_box_helicase_dom"/>
</dbReference>
<evidence type="ECO:0000259" key="11">
    <source>
        <dbReference type="PROSITE" id="PS51192"/>
    </source>
</evidence>
<dbReference type="InterPro" id="IPR054712">
    <property type="entry name" value="Cas3-like_dom"/>
</dbReference>
<dbReference type="InterPro" id="IPR014001">
    <property type="entry name" value="Helicase_ATP-bd"/>
</dbReference>
<keyword evidence="15" id="KW-1185">Reference proteome</keyword>
<dbReference type="HOGENOM" id="CLU_010123_1_1_9"/>
<dbReference type="PROSITE" id="PS51194">
    <property type="entry name" value="HELICASE_CTER"/>
    <property type="match status" value="1"/>
</dbReference>
<evidence type="ECO:0000256" key="7">
    <source>
        <dbReference type="ARBA" id="ARBA00022806"/>
    </source>
</evidence>
<dbReference type="AlphaFoldDB" id="B8CYA2"/>
<keyword evidence="8" id="KW-0067">ATP-binding</keyword>